<feature type="modified residue" description="4-aspartylphosphate" evidence="4">
    <location>
        <position position="40"/>
    </location>
</feature>
<proteinExistence type="predicted"/>
<feature type="domain" description="Response regulatory" evidence="7">
    <location>
        <begin position="1"/>
        <end position="105"/>
    </location>
</feature>
<dbReference type="Pfam" id="PF00072">
    <property type="entry name" value="Response_reg"/>
    <property type="match status" value="1"/>
</dbReference>
<evidence type="ECO:0000259" key="7">
    <source>
        <dbReference type="PROSITE" id="PS50110"/>
    </source>
</evidence>
<dbReference type="InterPro" id="IPR000792">
    <property type="entry name" value="Tscrpt_reg_LuxR_C"/>
</dbReference>
<dbReference type="Proteomes" id="UP001056132">
    <property type="component" value="Chromosome 2"/>
</dbReference>
<evidence type="ECO:0000259" key="6">
    <source>
        <dbReference type="PROSITE" id="PS50043"/>
    </source>
</evidence>
<organism evidence="9 11">
    <name type="scientific">Cupriavidus campinensis</name>
    <dbReference type="NCBI Taxonomy" id="151783"/>
    <lineage>
        <taxon>Bacteria</taxon>
        <taxon>Pseudomonadati</taxon>
        <taxon>Pseudomonadota</taxon>
        <taxon>Betaproteobacteria</taxon>
        <taxon>Burkholderiales</taxon>
        <taxon>Burkholderiaceae</taxon>
        <taxon>Cupriavidus</taxon>
    </lineage>
</organism>
<dbReference type="InterPro" id="IPR036388">
    <property type="entry name" value="WH-like_DNA-bd_sf"/>
</dbReference>
<dbReference type="AlphaFoldDB" id="A0AAE9I8U0"/>
<reference evidence="8 10" key="1">
    <citation type="submission" date="2019-05" db="EMBL/GenBank/DDBJ databases">
        <title>Whole genome sequence analysis of Cupriavidus campinensis S14E4C strain.</title>
        <authorList>
            <person name="Abbaszade G."/>
            <person name="Szabo A."/>
            <person name="Toumi M."/>
            <person name="Toth E."/>
        </authorList>
    </citation>
    <scope>NUCLEOTIDE SEQUENCE [LARGE SCALE GENOMIC DNA]</scope>
    <source>
        <strain evidence="8 10">S14E4C</strain>
    </source>
</reference>
<protein>
    <submittedName>
        <fullName evidence="9">LuxR C-terminal-related transcriptional regulator</fullName>
    </submittedName>
    <submittedName>
        <fullName evidence="8">Response regulator transcription factor</fullName>
    </submittedName>
</protein>
<accession>A0AAE9I8U0</accession>
<keyword evidence="3" id="KW-0804">Transcription</keyword>
<reference evidence="9" key="3">
    <citation type="submission" date="2022-05" db="EMBL/GenBank/DDBJ databases">
        <authorList>
            <person name="Kunte H.-J."/>
        </authorList>
    </citation>
    <scope>NUCLEOTIDE SEQUENCE</scope>
    <source>
        <strain evidence="9">G5</strain>
    </source>
</reference>
<evidence type="ECO:0000313" key="8">
    <source>
        <dbReference type="EMBL" id="TSP10562.1"/>
    </source>
</evidence>
<dbReference type="GO" id="GO:0006355">
    <property type="term" value="P:regulation of DNA-templated transcription"/>
    <property type="evidence" value="ECO:0007669"/>
    <property type="project" value="InterPro"/>
</dbReference>
<dbReference type="PRINTS" id="PR00038">
    <property type="entry name" value="HTHLUXR"/>
</dbReference>
<dbReference type="KEGG" id="ccam:M5D45_28740"/>
<evidence type="ECO:0000313" key="10">
    <source>
        <dbReference type="Proteomes" id="UP000318943"/>
    </source>
</evidence>
<dbReference type="Gene3D" id="1.10.10.10">
    <property type="entry name" value="Winged helix-like DNA-binding domain superfamily/Winged helix DNA-binding domain"/>
    <property type="match status" value="1"/>
</dbReference>
<dbReference type="PROSITE" id="PS50043">
    <property type="entry name" value="HTH_LUXR_2"/>
    <property type="match status" value="1"/>
</dbReference>
<dbReference type="InterPro" id="IPR001789">
    <property type="entry name" value="Sig_transdc_resp-reg_receiver"/>
</dbReference>
<dbReference type="InterPro" id="IPR011006">
    <property type="entry name" value="CheY-like_superfamily"/>
</dbReference>
<dbReference type="Proteomes" id="UP000318943">
    <property type="component" value="Unassembled WGS sequence"/>
</dbReference>
<dbReference type="CDD" id="cd06170">
    <property type="entry name" value="LuxR_C_like"/>
    <property type="match status" value="1"/>
</dbReference>
<gene>
    <name evidence="8" type="ORF">FGG12_21945</name>
    <name evidence="9" type="ORF">M5D45_28740</name>
</gene>
<evidence type="ECO:0000313" key="9">
    <source>
        <dbReference type="EMBL" id="URF08221.1"/>
    </source>
</evidence>
<dbReference type="PANTHER" id="PTHR44688">
    <property type="entry name" value="DNA-BINDING TRANSCRIPTIONAL ACTIVATOR DEVR_DOSR"/>
    <property type="match status" value="1"/>
</dbReference>
<keyword evidence="4" id="KW-0597">Phosphoprotein</keyword>
<dbReference type="Gene3D" id="3.40.50.2300">
    <property type="match status" value="1"/>
</dbReference>
<sequence>MNDALVNLLRSVGMRSRSFLTAEAFLAAPIDDSPSCVVLDVRLRVANGLEVQREINQRGLCLPVIFITGHGDIEMSVRAMKAGAVDFLTKPFRDQDFLDAVSAAIAMDRTKRQALQCGDDLRARYTTLSEREREVMILAASGLMNKQIAGKMGISEVTIKIHRARAMRKMAARTFADLVKMALELGLCPPRETSPAGSRPGDGAARPAAMGY</sequence>
<evidence type="ECO:0000313" key="11">
    <source>
        <dbReference type="Proteomes" id="UP001056132"/>
    </source>
</evidence>
<dbReference type="GO" id="GO:0003677">
    <property type="term" value="F:DNA binding"/>
    <property type="evidence" value="ECO:0007669"/>
    <property type="project" value="UniProtKB-KW"/>
</dbReference>
<keyword evidence="2" id="KW-0238">DNA-binding</keyword>
<evidence type="ECO:0000256" key="5">
    <source>
        <dbReference type="SAM" id="MobiDB-lite"/>
    </source>
</evidence>
<keyword evidence="10" id="KW-1185">Reference proteome</keyword>
<dbReference type="SMART" id="SM00448">
    <property type="entry name" value="REC"/>
    <property type="match status" value="1"/>
</dbReference>
<feature type="region of interest" description="Disordered" evidence="5">
    <location>
        <begin position="189"/>
        <end position="212"/>
    </location>
</feature>
<dbReference type="SMART" id="SM00421">
    <property type="entry name" value="HTH_LUXR"/>
    <property type="match status" value="1"/>
</dbReference>
<evidence type="ECO:0000256" key="1">
    <source>
        <dbReference type="ARBA" id="ARBA00023015"/>
    </source>
</evidence>
<name>A0AAE9I8U0_9BURK</name>
<keyword evidence="1" id="KW-0805">Transcription regulation</keyword>
<reference evidence="9" key="2">
    <citation type="journal article" date="2022" name="Microbiol. Resour. Announc.">
        <title>Genome Sequence of Cupriavidus campinensis Strain G5, a Member of a Bacterial Consortium Capable of Polyethylene Degradation.</title>
        <authorList>
            <person name="Schneider B."/>
            <person name="Pfeiffer F."/>
            <person name="Dyall-Smith M."/>
            <person name="Kunte H.J."/>
        </authorList>
    </citation>
    <scope>NUCLEOTIDE SEQUENCE</scope>
    <source>
        <strain evidence="9">G5</strain>
    </source>
</reference>
<evidence type="ECO:0000256" key="3">
    <source>
        <dbReference type="ARBA" id="ARBA00023163"/>
    </source>
</evidence>
<dbReference type="EMBL" id="VCIZ01000015">
    <property type="protein sequence ID" value="TSP10562.1"/>
    <property type="molecule type" value="Genomic_DNA"/>
</dbReference>
<dbReference type="PANTHER" id="PTHR44688:SF16">
    <property type="entry name" value="DNA-BINDING TRANSCRIPTIONAL ACTIVATOR DEVR_DOSR"/>
    <property type="match status" value="1"/>
</dbReference>
<dbReference type="PROSITE" id="PS00622">
    <property type="entry name" value="HTH_LUXR_1"/>
    <property type="match status" value="1"/>
</dbReference>
<evidence type="ECO:0000256" key="2">
    <source>
        <dbReference type="ARBA" id="ARBA00023125"/>
    </source>
</evidence>
<dbReference type="EMBL" id="CP097331">
    <property type="protein sequence ID" value="URF08221.1"/>
    <property type="molecule type" value="Genomic_DNA"/>
</dbReference>
<feature type="domain" description="HTH luxR-type" evidence="6">
    <location>
        <begin position="121"/>
        <end position="186"/>
    </location>
</feature>
<dbReference type="PROSITE" id="PS50110">
    <property type="entry name" value="RESPONSE_REGULATORY"/>
    <property type="match status" value="1"/>
</dbReference>
<dbReference type="GO" id="GO:0000160">
    <property type="term" value="P:phosphorelay signal transduction system"/>
    <property type="evidence" value="ECO:0007669"/>
    <property type="project" value="InterPro"/>
</dbReference>
<evidence type="ECO:0000256" key="4">
    <source>
        <dbReference type="PROSITE-ProRule" id="PRU00169"/>
    </source>
</evidence>
<dbReference type="Pfam" id="PF00196">
    <property type="entry name" value="GerE"/>
    <property type="match status" value="1"/>
</dbReference>
<dbReference type="SUPFAM" id="SSF52172">
    <property type="entry name" value="CheY-like"/>
    <property type="match status" value="1"/>
</dbReference>